<organism evidence="2 3">
    <name type="scientific">Phytophthora fragariaefolia</name>
    <dbReference type="NCBI Taxonomy" id="1490495"/>
    <lineage>
        <taxon>Eukaryota</taxon>
        <taxon>Sar</taxon>
        <taxon>Stramenopiles</taxon>
        <taxon>Oomycota</taxon>
        <taxon>Peronosporomycetes</taxon>
        <taxon>Peronosporales</taxon>
        <taxon>Peronosporaceae</taxon>
        <taxon>Phytophthora</taxon>
    </lineage>
</organism>
<dbReference type="AlphaFoldDB" id="A0A9W6U579"/>
<evidence type="ECO:0000313" key="2">
    <source>
        <dbReference type="EMBL" id="GMF25382.1"/>
    </source>
</evidence>
<proteinExistence type="predicted"/>
<feature type="region of interest" description="Disordered" evidence="1">
    <location>
        <begin position="362"/>
        <end position="399"/>
    </location>
</feature>
<dbReference type="EMBL" id="BSXT01000356">
    <property type="protein sequence ID" value="GMF25382.1"/>
    <property type="molecule type" value="Genomic_DNA"/>
</dbReference>
<reference evidence="2" key="1">
    <citation type="submission" date="2023-04" db="EMBL/GenBank/DDBJ databases">
        <title>Phytophthora fragariaefolia NBRC 109709.</title>
        <authorList>
            <person name="Ichikawa N."/>
            <person name="Sato H."/>
            <person name="Tonouchi N."/>
        </authorList>
    </citation>
    <scope>NUCLEOTIDE SEQUENCE</scope>
    <source>
        <strain evidence="2">NBRC 109709</strain>
    </source>
</reference>
<dbReference type="Proteomes" id="UP001165121">
    <property type="component" value="Unassembled WGS sequence"/>
</dbReference>
<name>A0A9W6U579_9STRA</name>
<feature type="compositionally biased region" description="Polar residues" evidence="1">
    <location>
        <begin position="115"/>
        <end position="126"/>
    </location>
</feature>
<comment type="caution">
    <text evidence="2">The sequence shown here is derived from an EMBL/GenBank/DDBJ whole genome shotgun (WGS) entry which is preliminary data.</text>
</comment>
<keyword evidence="3" id="KW-1185">Reference proteome</keyword>
<evidence type="ECO:0000313" key="3">
    <source>
        <dbReference type="Proteomes" id="UP001165121"/>
    </source>
</evidence>
<accession>A0A9W6U579</accession>
<feature type="region of interest" description="Disordered" evidence="1">
    <location>
        <begin position="39"/>
        <end position="151"/>
    </location>
</feature>
<protein>
    <submittedName>
        <fullName evidence="2">Unnamed protein product</fullName>
    </submittedName>
</protein>
<evidence type="ECO:0000256" key="1">
    <source>
        <dbReference type="SAM" id="MobiDB-lite"/>
    </source>
</evidence>
<feature type="compositionally biased region" description="Polar residues" evidence="1">
    <location>
        <begin position="377"/>
        <end position="387"/>
    </location>
</feature>
<sequence>MARGQSPLARAQACAHRALSADVSTPAASPETSVSVMAPSAAFPGADGGSPSRPPLAGVVEASTPNSLLTASTGDASGKGSASSVAQPDDALSSVLGAVPRSAADAPEAAPGVSSAESQPQSTVSGSGAFVDDTCAPADTPEASSAAPGAPRFSSVRWEDIEDIVTAGTDRTVRQVPESAQSHFLALARLVVDLNRRPPLRTDYKLDHRLEAAGSLSDVVDVLAPTPPRSLGRCRRLDKSLADTHKVIRQDREQFKAGIASYAAQLRQIREYLEQSDSQSSVSGGISSASTSATPVAFATFLDKLGALQLAIPSPPSASGSFEASVSAPQAFSWTSGGATATSGCLTSLTVDSDTSDDSGPVIPYFLHKGKGKRPAKSSSKLQSQSVPLKKKQRLDRPSVDLKARKAAMQAATAAASGSGSSYNVLPSPPVTSASTPTTPVSGIAVSATMCCLSRRFQAGWIHRFTDPSDTSIPSVIAGID</sequence>
<feature type="compositionally biased region" description="Polar residues" evidence="1">
    <location>
        <begin position="63"/>
        <end position="86"/>
    </location>
</feature>
<gene>
    <name evidence="2" type="ORF">Pfra01_000453000</name>
</gene>